<dbReference type="PANTHER" id="PTHR33546">
    <property type="entry name" value="LARGE, MULTIFUNCTIONAL SECRETED PROTEIN-RELATED"/>
    <property type="match status" value="1"/>
</dbReference>
<dbReference type="PANTHER" id="PTHR33546:SF1">
    <property type="entry name" value="LARGE, MULTIFUNCTIONAL SECRETED PROTEIN"/>
    <property type="match status" value="1"/>
</dbReference>
<name>A0A7C1K3Y5_THERO</name>
<dbReference type="SUPFAM" id="SSF63825">
    <property type="entry name" value="YWTD domain"/>
    <property type="match status" value="1"/>
</dbReference>
<proteinExistence type="predicted"/>
<protein>
    <submittedName>
        <fullName evidence="1">Uncharacterized protein</fullName>
    </submittedName>
</protein>
<dbReference type="AlphaFoldDB" id="A0A7C1K3Y5"/>
<reference evidence="1" key="1">
    <citation type="journal article" date="2020" name="mSystems">
        <title>Genome- and Community-Level Interaction Insights into Carbon Utilization and Element Cycling Functions of Hydrothermarchaeota in Hydrothermal Sediment.</title>
        <authorList>
            <person name="Zhou Z."/>
            <person name="Liu Y."/>
            <person name="Xu W."/>
            <person name="Pan J."/>
            <person name="Luo Z.H."/>
            <person name="Li M."/>
        </authorList>
    </citation>
    <scope>NUCLEOTIDE SEQUENCE [LARGE SCALE GENOMIC DNA]</scope>
    <source>
        <strain evidence="1">SpSt-222</strain>
    </source>
</reference>
<organism evidence="1">
    <name type="scientific">Thermomicrobium roseum</name>
    <dbReference type="NCBI Taxonomy" id="500"/>
    <lineage>
        <taxon>Bacteria</taxon>
        <taxon>Pseudomonadati</taxon>
        <taxon>Thermomicrobiota</taxon>
        <taxon>Thermomicrobia</taxon>
        <taxon>Thermomicrobiales</taxon>
        <taxon>Thermomicrobiaceae</taxon>
        <taxon>Thermomicrobium</taxon>
    </lineage>
</organism>
<dbReference type="InterPro" id="IPR011042">
    <property type="entry name" value="6-blade_b-propeller_TolB-like"/>
</dbReference>
<gene>
    <name evidence="1" type="ORF">ENP47_12855</name>
</gene>
<dbReference type="Gene3D" id="2.120.10.30">
    <property type="entry name" value="TolB, C-terminal domain"/>
    <property type="match status" value="1"/>
</dbReference>
<evidence type="ECO:0000313" key="1">
    <source>
        <dbReference type="EMBL" id="HEF66467.1"/>
    </source>
</evidence>
<comment type="caution">
    <text evidence="1">The sequence shown here is derived from an EMBL/GenBank/DDBJ whole genome shotgun (WGS) entry which is preliminary data.</text>
</comment>
<sequence length="574" mass="61975">MWKQALVVLAAVTALVAALPVREASTPPFASPAFEQLWLKQQNGQLDLWGQTPLAWRIEPYTDAPAGRRLVQYFDRGRMELTAQAGSSRTLVTQGRLAWELTTGQIALGSDLVARRPPPDLPIDGGSPDPRVPTYAALARLVATPASDRTTTNRPLEEWLTADGTLHTDSPPAPVRPGRFVSATGHNLPDVTVALFDRSPLGPDAWVETFGYPISEPVWAYYRRGTTALPSLIQVFERRILVYTPSLPTDQRFTIANTGRHYYRWRYGVDPAKPWPSPLPGAELPLTVPQDFRAGLFLEGVRDPVDLALAPDGNVLILTAGGSLLLVTAEDAEGRAARLTTFASGFINPRGLATAGPWVYVADDRGLTRLRDDDGDGIADRTQLLPLGLHPLPGPAGAPVADQRGRVYLATTTRESPTSALVLVIQDDRAFPLVPAPSGLVRLFTWGELLFAVVDSGDSHTRVERLDLTTGTASRRPFLELPIGFTPLGGLAYTAQLWADPIPGTLFFWGTRDTVGALLRAVPRADGEGADLFPFLSGLVHPVSMTVGLDGTLYVADAGTGRVVKLIPSLRAPQ</sequence>
<dbReference type="EMBL" id="DSJL01000011">
    <property type="protein sequence ID" value="HEF66467.1"/>
    <property type="molecule type" value="Genomic_DNA"/>
</dbReference>
<accession>A0A7C1K3Y5</accession>